<dbReference type="Gene3D" id="3.90.1720.10">
    <property type="entry name" value="endopeptidase domain like (from Nostoc punctiforme)"/>
    <property type="match status" value="1"/>
</dbReference>
<evidence type="ECO:0000313" key="5">
    <source>
        <dbReference type="Proteomes" id="UP000070198"/>
    </source>
</evidence>
<dbReference type="AlphaFoldDB" id="A0A139R776"/>
<feature type="domain" description="Peptidase C51" evidence="2">
    <location>
        <begin position="418"/>
        <end position="544"/>
    </location>
</feature>
<organism evidence="4 6">
    <name type="scientific">Streptococcus gallolyticus</name>
    <dbReference type="NCBI Taxonomy" id="315405"/>
    <lineage>
        <taxon>Bacteria</taxon>
        <taxon>Bacillati</taxon>
        <taxon>Bacillota</taxon>
        <taxon>Bacilli</taxon>
        <taxon>Lactobacillales</taxon>
        <taxon>Streptococcaceae</taxon>
        <taxon>Streptococcus</taxon>
    </lineage>
</organism>
<evidence type="ECO:0000313" key="3">
    <source>
        <dbReference type="EMBL" id="KXT68047.1"/>
    </source>
</evidence>
<dbReference type="InterPro" id="IPR013688">
    <property type="entry name" value="GBS_Bsp-like"/>
</dbReference>
<dbReference type="EMBL" id="LQOF01000266">
    <property type="protein sequence ID" value="KXT68047.1"/>
    <property type="molecule type" value="Genomic_DNA"/>
</dbReference>
<evidence type="ECO:0000256" key="1">
    <source>
        <dbReference type="SAM" id="SignalP"/>
    </source>
</evidence>
<dbReference type="SUPFAM" id="SSF54001">
    <property type="entry name" value="Cysteine proteinases"/>
    <property type="match status" value="1"/>
</dbReference>
<dbReference type="Gene3D" id="2.60.40.3760">
    <property type="match status" value="3"/>
</dbReference>
<dbReference type="InterPro" id="IPR038765">
    <property type="entry name" value="Papain-like_cys_pep_sf"/>
</dbReference>
<dbReference type="RefSeq" id="WP_061458716.1">
    <property type="nucleotide sequence ID" value="NZ_KQ968747.1"/>
</dbReference>
<dbReference type="Proteomes" id="UP000070198">
    <property type="component" value="Unassembled WGS sequence"/>
</dbReference>
<dbReference type="EMBL" id="LQXV01000038">
    <property type="protein sequence ID" value="KXU10607.1"/>
    <property type="molecule type" value="Genomic_DNA"/>
</dbReference>
<comment type="caution">
    <text evidence="4">The sequence shown here is derived from an EMBL/GenBank/DDBJ whole genome shotgun (WGS) entry which is preliminary data.</text>
</comment>
<evidence type="ECO:0000313" key="4">
    <source>
        <dbReference type="EMBL" id="KXU10607.1"/>
    </source>
</evidence>
<dbReference type="Proteomes" id="UP000071927">
    <property type="component" value="Unassembled WGS sequence"/>
</dbReference>
<protein>
    <submittedName>
        <fullName evidence="4">Glucan binding protein</fullName>
    </submittedName>
</protein>
<dbReference type="PRINTS" id="PR01852">
    <property type="entry name" value="SIBAPROTEIN"/>
</dbReference>
<name>A0A139R776_9STRE</name>
<feature type="chain" id="PRO_5007489266" evidence="1">
    <location>
        <begin position="26"/>
        <end position="546"/>
    </location>
</feature>
<dbReference type="PATRIC" id="fig|315405.11.peg.1402"/>
<evidence type="ECO:0000313" key="6">
    <source>
        <dbReference type="Proteomes" id="UP000071927"/>
    </source>
</evidence>
<gene>
    <name evidence="3" type="ORF">SGADD02_01175</name>
    <name evidence="4" type="ORF">SGADD03_00125</name>
</gene>
<dbReference type="PROSITE" id="PS50911">
    <property type="entry name" value="CHAP"/>
    <property type="match status" value="1"/>
</dbReference>
<dbReference type="InterPro" id="IPR007921">
    <property type="entry name" value="CHAP_dom"/>
</dbReference>
<reference evidence="5 6" key="1">
    <citation type="submission" date="2016-01" db="EMBL/GenBank/DDBJ databases">
        <title>Highly variable Streptococcus oralis are common among viridans streptococci isolated from primates.</title>
        <authorList>
            <person name="Denapaite D."/>
            <person name="Rieger M."/>
            <person name="Koendgen S."/>
            <person name="Brueckner R."/>
            <person name="Ochigava I."/>
            <person name="Kappeler P."/>
            <person name="Maetz-Rensing K."/>
            <person name="Leendertz F."/>
            <person name="Hakenbeck R."/>
        </authorList>
    </citation>
    <scope>NUCLEOTIDE SEQUENCE [LARGE SCALE GENOMIC DNA]</scope>
    <source>
        <strain evidence="3 5">DD02</strain>
        <strain evidence="4 6">DD03</strain>
    </source>
</reference>
<evidence type="ECO:0000259" key="2">
    <source>
        <dbReference type="PROSITE" id="PS50911"/>
    </source>
</evidence>
<proteinExistence type="predicted"/>
<accession>A0A139R776</accession>
<dbReference type="Pfam" id="PF05257">
    <property type="entry name" value="CHAP"/>
    <property type="match status" value="1"/>
</dbReference>
<feature type="signal peptide" evidence="1">
    <location>
        <begin position="1"/>
        <end position="25"/>
    </location>
</feature>
<dbReference type="InterPro" id="IPR009148">
    <property type="entry name" value="PcsB-like"/>
</dbReference>
<sequence>MSKLKTALLSTVVLSATCLSHPVFADQQGNAIISKTNYDSVSKTFEVIAQQSSNGKTIKQVDAAVWSEENGQDDIKWYSTSDISNGQARVRFNLANHGNRAGNYITHVYTTYSDGSRLGVALENTKINPKMPQVSVKDGAIQMATDVYAPSNGIIYYAVWSEENGQDDIKWYPDTGTGITSADLKNHSGYGKYNIHTYLFQNGKMTGISGQDITINRQNISYQITPVDDKNYDVLITNVPNYMSSISVPTWSNVNGQDDIKWYTASKISENTYKVRVQLANHGFALGDYSVHIYGQNAISNSFEGLAVTTGFKVEQISGLVSPDVNISDSNVTTGTFKVNVSEKAMSKRVTTLRVQVTSNSNSQKSKTYEAKTTTYGKISQVVDLKSINSQADTFSVSATVIYSDNSTANFALSNQSYKPQATPTPRITTYINETNTYPVGQCTWAVKSLAPWIPNWLGNAGGWATNAKDKGFRTGSTPRVGSIAVWPNDGGGYGHVAYVTDVASNTRIQVKESNYAGNQYIANFRGWFNPLDSFWGGSVTYIYPD</sequence>
<keyword evidence="1" id="KW-0732">Signal</keyword>
<dbReference type="Pfam" id="PF08481">
    <property type="entry name" value="GBS_Bsp-like"/>
    <property type="match status" value="3"/>
</dbReference>